<comment type="caution">
    <text evidence="1">The sequence shown here is derived from an EMBL/GenBank/DDBJ whole genome shotgun (WGS) entry which is preliminary data.</text>
</comment>
<accession>A0A437QH38</accession>
<evidence type="ECO:0000313" key="2">
    <source>
        <dbReference type="Proteomes" id="UP000287447"/>
    </source>
</evidence>
<organism evidence="1 2">
    <name type="scientific">Hwanghaeella grinnelliae</name>
    <dbReference type="NCBI Taxonomy" id="2500179"/>
    <lineage>
        <taxon>Bacteria</taxon>
        <taxon>Pseudomonadati</taxon>
        <taxon>Pseudomonadota</taxon>
        <taxon>Alphaproteobacteria</taxon>
        <taxon>Rhodospirillales</taxon>
        <taxon>Rhodospirillaceae</taxon>
        <taxon>Hwanghaeella</taxon>
    </lineage>
</organism>
<evidence type="ECO:0000313" key="1">
    <source>
        <dbReference type="EMBL" id="RVU33734.1"/>
    </source>
</evidence>
<dbReference type="RefSeq" id="WP_127767764.1">
    <property type="nucleotide sequence ID" value="NZ_SADE01000004.1"/>
</dbReference>
<dbReference type="Proteomes" id="UP000287447">
    <property type="component" value="Unassembled WGS sequence"/>
</dbReference>
<keyword evidence="2" id="KW-1185">Reference proteome</keyword>
<sequence length="208" mass="22645">MAKARFIADGARIALIKQEEGGEGLATAAGSFVIEVYKTTENLSDLPEDEELAAFSLLTDEQVASSIARLLNAAQMLGMEDLPSTSAAVEILLSQLLSDVSKSDPAQLMEAAIHYVFEQEKWDLEVAREEREDGIRFSIVNKGGDDLPHAVFMSSRGKTPAFWLMQEARIIQGTHAYKIPIQAATALKHELSDYIKLHDVGGLVKATG</sequence>
<reference evidence="2" key="1">
    <citation type="submission" date="2019-01" db="EMBL/GenBank/DDBJ databases">
        <title>Gri0909 isolated from a small marine red alga.</title>
        <authorList>
            <person name="Kim J."/>
            <person name="Jeong S.E."/>
            <person name="Jeon C.O."/>
        </authorList>
    </citation>
    <scope>NUCLEOTIDE SEQUENCE [LARGE SCALE GENOMIC DNA]</scope>
    <source>
        <strain evidence="2">Gri0909</strain>
    </source>
</reference>
<dbReference type="AlphaFoldDB" id="A0A437QH38"/>
<dbReference type="EMBL" id="SADE01000004">
    <property type="protein sequence ID" value="RVU33734.1"/>
    <property type="molecule type" value="Genomic_DNA"/>
</dbReference>
<name>A0A437QH38_9PROT</name>
<gene>
    <name evidence="1" type="ORF">EOI86_21550</name>
</gene>
<proteinExistence type="predicted"/>
<protein>
    <submittedName>
        <fullName evidence="1">Uncharacterized protein</fullName>
    </submittedName>
</protein>